<dbReference type="Pfam" id="PF13848">
    <property type="entry name" value="Thioredoxin_6"/>
    <property type="match status" value="1"/>
</dbReference>
<feature type="chain" id="PRO_5034394401" description="Thioredoxin domain-containing protein" evidence="8">
    <location>
        <begin position="30"/>
        <end position="594"/>
    </location>
</feature>
<dbReference type="PROSITE" id="PS51352">
    <property type="entry name" value="THIOREDOXIN_2"/>
    <property type="match status" value="2"/>
</dbReference>
<keyword evidence="4 7" id="KW-0472">Membrane</keyword>
<dbReference type="GO" id="GO:0005789">
    <property type="term" value="C:endoplasmic reticulum membrane"/>
    <property type="evidence" value="ECO:0007669"/>
    <property type="project" value="UniProtKB-SubCell"/>
</dbReference>
<evidence type="ECO:0000256" key="3">
    <source>
        <dbReference type="ARBA" id="ARBA00022989"/>
    </source>
</evidence>
<accession>A0A8H5BHF7</accession>
<comment type="caution">
    <text evidence="10">The sequence shown here is derived from an EMBL/GenBank/DDBJ whole genome shotgun (WGS) entry which is preliminary data.</text>
</comment>
<evidence type="ECO:0000256" key="5">
    <source>
        <dbReference type="ARBA" id="ARBA00045246"/>
    </source>
</evidence>
<dbReference type="InterPro" id="IPR036249">
    <property type="entry name" value="Thioredoxin-like_sf"/>
</dbReference>
<feature type="domain" description="Thioredoxin" evidence="9">
    <location>
        <begin position="139"/>
        <end position="272"/>
    </location>
</feature>
<evidence type="ECO:0000259" key="9">
    <source>
        <dbReference type="PROSITE" id="PS51352"/>
    </source>
</evidence>
<feature type="signal peptide" evidence="8">
    <location>
        <begin position="1"/>
        <end position="29"/>
    </location>
</feature>
<keyword evidence="2 7" id="KW-0812">Transmembrane</keyword>
<evidence type="ECO:0000313" key="10">
    <source>
        <dbReference type="EMBL" id="KAF5322936.1"/>
    </source>
</evidence>
<dbReference type="InterPro" id="IPR052250">
    <property type="entry name" value="PDI_TMX3"/>
</dbReference>
<dbReference type="Pfam" id="PF00085">
    <property type="entry name" value="Thioredoxin"/>
    <property type="match status" value="2"/>
</dbReference>
<feature type="compositionally biased region" description="Pro residues" evidence="6">
    <location>
        <begin position="138"/>
        <end position="156"/>
    </location>
</feature>
<evidence type="ECO:0000256" key="6">
    <source>
        <dbReference type="SAM" id="MobiDB-lite"/>
    </source>
</evidence>
<dbReference type="Gene3D" id="3.40.30.10">
    <property type="entry name" value="Glutaredoxin"/>
    <property type="match status" value="3"/>
</dbReference>
<dbReference type="AlphaFoldDB" id="A0A8H5BHF7"/>
<sequence>MHFLKTSFSLISSSLVLLVASAIPVSSTALTPDTFDSTIQNGLWFIEHFSPYCPHCKHFEPTWNQLSVEAQTEIPEVKMATVDCIMYGDLCDKNKIGSYPTLLMFEDGKQIDQFNGARDLPLLKTFMKRHIKAAPEQGPEPTPEAPPVKVTPPTQAPKPRLNTEGEVLALDSDTFQKTLEKGPAFVKFFAPWCGHCKKLAPTWKQLARHMQDKVTIAEVNCDDHSSLCKEQGIQGYPSLVWFAAGDAPSGKSEYNGGRKFDTLKAFAEKAAASGVQHLEKVEDLDDIVAKDDVVYLLLHTPDNAHSVDIVREAAIPLLGSPQIYDSSDADLLKRFSVKSPWALVVIKDHDMTLPASILYVTESITAEDAKLRKWLLTHRLPTSLELTRDTFQGVMNAPQKPLVVIAAAPGSHRSQVLERLNDVAKKWRTRTDGSGIAHGREIVFAYMDQDEWSDWLHSMYKIKKHHSDEVKHQDDLEKVQVVIADHSSLVYYDGDRTGNPIPFTSSDRLFAAIGDAASGKSEYKNSESFIERIARNMNAKLISLEGFVVENIFLTVVLFGFGLFVVFYVMGRLLGNDTQSMAQAEWNRQKGRLD</sequence>
<feature type="region of interest" description="Disordered" evidence="6">
    <location>
        <begin position="134"/>
        <end position="160"/>
    </location>
</feature>
<comment type="function">
    <text evidence="5">Probable disulfide isomerase, which participates in the folding of proteins containing disulfide bonds. May act as a dithiol oxidase. Acts as a regulator of endoplasmic reticulum-mitochondria contact sites via its ability to regulate redox signals.</text>
</comment>
<name>A0A8H5BHF7_9AGAR</name>
<dbReference type="InterPro" id="IPR013766">
    <property type="entry name" value="Thioredoxin_domain"/>
</dbReference>
<evidence type="ECO:0000256" key="2">
    <source>
        <dbReference type="ARBA" id="ARBA00022692"/>
    </source>
</evidence>
<reference evidence="10 11" key="1">
    <citation type="journal article" date="2020" name="ISME J.">
        <title>Uncovering the hidden diversity of litter-decomposition mechanisms in mushroom-forming fungi.</title>
        <authorList>
            <person name="Floudas D."/>
            <person name="Bentzer J."/>
            <person name="Ahren D."/>
            <person name="Johansson T."/>
            <person name="Persson P."/>
            <person name="Tunlid A."/>
        </authorList>
    </citation>
    <scope>NUCLEOTIDE SEQUENCE [LARGE SCALE GENOMIC DNA]</scope>
    <source>
        <strain evidence="10 11">CBS 101986</strain>
    </source>
</reference>
<keyword evidence="3 7" id="KW-1133">Transmembrane helix</keyword>
<dbReference type="SUPFAM" id="SSF52833">
    <property type="entry name" value="Thioredoxin-like"/>
    <property type="match status" value="3"/>
</dbReference>
<dbReference type="EMBL" id="JAACJJ010000028">
    <property type="protein sequence ID" value="KAF5322936.1"/>
    <property type="molecule type" value="Genomic_DNA"/>
</dbReference>
<dbReference type="PANTHER" id="PTHR46426">
    <property type="entry name" value="PROTEIN DISULFIDE-ISOMERASE TMX3"/>
    <property type="match status" value="1"/>
</dbReference>
<protein>
    <recommendedName>
        <fullName evidence="9">Thioredoxin domain-containing protein</fullName>
    </recommendedName>
</protein>
<dbReference type="PROSITE" id="PS00194">
    <property type="entry name" value="THIOREDOXIN_1"/>
    <property type="match status" value="1"/>
</dbReference>
<evidence type="ECO:0000256" key="7">
    <source>
        <dbReference type="SAM" id="Phobius"/>
    </source>
</evidence>
<dbReference type="Proteomes" id="UP000567179">
    <property type="component" value="Unassembled WGS sequence"/>
</dbReference>
<evidence type="ECO:0000256" key="1">
    <source>
        <dbReference type="ARBA" id="ARBA00004389"/>
    </source>
</evidence>
<evidence type="ECO:0000256" key="8">
    <source>
        <dbReference type="SAM" id="SignalP"/>
    </source>
</evidence>
<gene>
    <name evidence="10" type="ORF">D9619_001266</name>
</gene>
<keyword evidence="11" id="KW-1185">Reference proteome</keyword>
<dbReference type="PANTHER" id="PTHR46426:SF1">
    <property type="entry name" value="PROTEIN DISULFIDE-ISOMERASE TMX3"/>
    <property type="match status" value="1"/>
</dbReference>
<evidence type="ECO:0000256" key="4">
    <source>
        <dbReference type="ARBA" id="ARBA00023136"/>
    </source>
</evidence>
<proteinExistence type="predicted"/>
<feature type="domain" description="Thioredoxin" evidence="9">
    <location>
        <begin position="16"/>
        <end position="132"/>
    </location>
</feature>
<dbReference type="OrthoDB" id="72053at2759"/>
<dbReference type="InterPro" id="IPR017937">
    <property type="entry name" value="Thioredoxin_CS"/>
</dbReference>
<comment type="subcellular location">
    <subcellularLocation>
        <location evidence="1">Endoplasmic reticulum membrane</location>
        <topology evidence="1">Single-pass membrane protein</topology>
    </subcellularLocation>
</comment>
<feature type="transmembrane region" description="Helical" evidence="7">
    <location>
        <begin position="552"/>
        <end position="571"/>
    </location>
</feature>
<keyword evidence="8" id="KW-0732">Signal</keyword>
<organism evidence="10 11">
    <name type="scientific">Psilocybe cf. subviscida</name>
    <dbReference type="NCBI Taxonomy" id="2480587"/>
    <lineage>
        <taxon>Eukaryota</taxon>
        <taxon>Fungi</taxon>
        <taxon>Dikarya</taxon>
        <taxon>Basidiomycota</taxon>
        <taxon>Agaricomycotina</taxon>
        <taxon>Agaricomycetes</taxon>
        <taxon>Agaricomycetidae</taxon>
        <taxon>Agaricales</taxon>
        <taxon>Agaricineae</taxon>
        <taxon>Strophariaceae</taxon>
        <taxon>Psilocybe</taxon>
    </lineage>
</organism>
<evidence type="ECO:0000313" key="11">
    <source>
        <dbReference type="Proteomes" id="UP000567179"/>
    </source>
</evidence>